<name>A0ACC0W3C9_9STRA</name>
<gene>
    <name evidence="1" type="ORF">PsorP6_006334</name>
</gene>
<reference evidence="1 2" key="1">
    <citation type="journal article" date="2022" name="bioRxiv">
        <title>The genome of the oomycete Peronosclerospora sorghi, a cosmopolitan pathogen of maize and sorghum, is inflated with dispersed pseudogenes.</title>
        <authorList>
            <person name="Fletcher K."/>
            <person name="Martin F."/>
            <person name="Isakeit T."/>
            <person name="Cavanaugh K."/>
            <person name="Magill C."/>
            <person name="Michelmore R."/>
        </authorList>
    </citation>
    <scope>NUCLEOTIDE SEQUENCE [LARGE SCALE GENOMIC DNA]</scope>
    <source>
        <strain evidence="1">P6</strain>
    </source>
</reference>
<dbReference type="EMBL" id="CM047583">
    <property type="protein sequence ID" value="KAI9912453.1"/>
    <property type="molecule type" value="Genomic_DNA"/>
</dbReference>
<protein>
    <submittedName>
        <fullName evidence="1">Uncharacterized protein</fullName>
    </submittedName>
</protein>
<sequence>MPAGCGLVPTSSIGYTAVFGPGKNLLAHPHCSDRKYLIQLSDATAVLEDLGTLVIDSMQLIYQEDTEHIVQNVSTCSTDFRCRTSLLWLRNGTQVIMQRNLCLLFWRTS</sequence>
<organism evidence="1 2">
    <name type="scientific">Peronosclerospora sorghi</name>
    <dbReference type="NCBI Taxonomy" id="230839"/>
    <lineage>
        <taxon>Eukaryota</taxon>
        <taxon>Sar</taxon>
        <taxon>Stramenopiles</taxon>
        <taxon>Oomycota</taxon>
        <taxon>Peronosporomycetes</taxon>
        <taxon>Peronosporales</taxon>
        <taxon>Peronosporaceae</taxon>
        <taxon>Peronosclerospora</taxon>
    </lineage>
</organism>
<keyword evidence="2" id="KW-1185">Reference proteome</keyword>
<proteinExistence type="predicted"/>
<evidence type="ECO:0000313" key="1">
    <source>
        <dbReference type="EMBL" id="KAI9912453.1"/>
    </source>
</evidence>
<dbReference type="Proteomes" id="UP001163321">
    <property type="component" value="Chromosome 4"/>
</dbReference>
<evidence type="ECO:0000313" key="2">
    <source>
        <dbReference type="Proteomes" id="UP001163321"/>
    </source>
</evidence>
<accession>A0ACC0W3C9</accession>
<comment type="caution">
    <text evidence="1">The sequence shown here is derived from an EMBL/GenBank/DDBJ whole genome shotgun (WGS) entry which is preliminary data.</text>
</comment>